<keyword evidence="1" id="KW-0812">Transmembrane</keyword>
<organism evidence="2 3">
    <name type="scientific">Eggerthia catenaformis OT 569 = DSM 20559</name>
    <dbReference type="NCBI Taxonomy" id="999415"/>
    <lineage>
        <taxon>Bacteria</taxon>
        <taxon>Bacillati</taxon>
        <taxon>Bacillota</taxon>
        <taxon>Erysipelotrichia</taxon>
        <taxon>Erysipelotrichales</taxon>
        <taxon>Coprobacillaceae</taxon>
        <taxon>Eggerthia</taxon>
    </lineage>
</organism>
<gene>
    <name evidence="2" type="ORF">HMPREF9943_00666</name>
</gene>
<sequence>MKNIDIAQILICILSSSFFSVIVSTIFLDPIREKQKYIFDEKKQIYDSIIIFAQIFLYPKEAKFSLGMEKYDIQEIS</sequence>
<reference evidence="2 3" key="1">
    <citation type="submission" date="2013-02" db="EMBL/GenBank/DDBJ databases">
        <title>The Genome Sequence of Lactobacillus catenaformis F0143.</title>
        <authorList>
            <consortium name="The Broad Institute Genome Sequencing Platform"/>
            <person name="Earl A."/>
            <person name="Ward D."/>
            <person name="Feldgarden M."/>
            <person name="Gevers D."/>
            <person name="Izard J."/>
            <person name="Blanton J.M."/>
            <person name="Mathney J."/>
            <person name="Dewhirst F.E."/>
            <person name="Young S.K."/>
            <person name="Zeng Q."/>
            <person name="Gargeya S."/>
            <person name="Fitzgerald M."/>
            <person name="Haas B."/>
            <person name="Abouelleil A."/>
            <person name="Alvarado L."/>
            <person name="Arachchi H.M."/>
            <person name="Berlin A."/>
            <person name="Chapman S.B."/>
            <person name="Gearin G."/>
            <person name="Goldberg J."/>
            <person name="Griggs A."/>
            <person name="Gujja S."/>
            <person name="Hansen M."/>
            <person name="Heiman D."/>
            <person name="Howarth C."/>
            <person name="Larimer J."/>
            <person name="Lui A."/>
            <person name="MacDonald P.J.P."/>
            <person name="McCowen C."/>
            <person name="Montmayeur A."/>
            <person name="Murphy C."/>
            <person name="Neiman D."/>
            <person name="Pearson M."/>
            <person name="Priest M."/>
            <person name="Roberts A."/>
            <person name="Saif S."/>
            <person name="Shea T."/>
            <person name="Sisk P."/>
            <person name="Stolte C."/>
            <person name="Sykes S."/>
            <person name="Wortman J."/>
            <person name="Nusbaum C."/>
            <person name="Birren B."/>
        </authorList>
    </citation>
    <scope>NUCLEOTIDE SEQUENCE [LARGE SCALE GENOMIC DNA]</scope>
    <source>
        <strain evidence="2 3">OT 569</strain>
    </source>
</reference>
<evidence type="ECO:0000313" key="3">
    <source>
        <dbReference type="Proteomes" id="UP000011758"/>
    </source>
</evidence>
<keyword evidence="1" id="KW-0472">Membrane</keyword>
<keyword evidence="3" id="KW-1185">Reference proteome</keyword>
<comment type="caution">
    <text evidence="2">The sequence shown here is derived from an EMBL/GenBank/DDBJ whole genome shotgun (WGS) entry which is preliminary data.</text>
</comment>
<feature type="transmembrane region" description="Helical" evidence="1">
    <location>
        <begin position="6"/>
        <end position="28"/>
    </location>
</feature>
<protein>
    <submittedName>
        <fullName evidence="2">Uncharacterized protein</fullName>
    </submittedName>
</protein>
<dbReference type="Proteomes" id="UP000011758">
    <property type="component" value="Unassembled WGS sequence"/>
</dbReference>
<dbReference type="EMBL" id="AGEJ01000011">
    <property type="protein sequence ID" value="EMD17103.1"/>
    <property type="molecule type" value="Genomic_DNA"/>
</dbReference>
<evidence type="ECO:0000256" key="1">
    <source>
        <dbReference type="SAM" id="Phobius"/>
    </source>
</evidence>
<proteinExistence type="predicted"/>
<dbReference type="AlphaFoldDB" id="M2NFW5"/>
<evidence type="ECO:0000313" key="2">
    <source>
        <dbReference type="EMBL" id="EMD17103.1"/>
    </source>
</evidence>
<keyword evidence="1" id="KW-1133">Transmembrane helix</keyword>
<dbReference type="eggNOG" id="ENOG5033AM5">
    <property type="taxonomic scope" value="Bacteria"/>
</dbReference>
<dbReference type="BioCyc" id="ECAT999415-HMP:GTTI-687-MONOMER"/>
<accession>M2NFW5</accession>
<dbReference type="OrthoDB" id="2084343at2"/>
<name>M2NFW5_9FIRM</name>
<dbReference type="RefSeq" id="WP_004802029.1">
    <property type="nucleotide sequence ID" value="NZ_KB446647.1"/>
</dbReference>